<evidence type="ECO:0000313" key="5">
    <source>
        <dbReference type="EMBL" id="QDG51680.1"/>
    </source>
</evidence>
<dbReference type="Pfam" id="PF00534">
    <property type="entry name" value="Glycos_transf_1"/>
    <property type="match status" value="1"/>
</dbReference>
<evidence type="ECO:0000313" key="6">
    <source>
        <dbReference type="Proteomes" id="UP000315995"/>
    </source>
</evidence>
<dbReference type="EMBL" id="CP041186">
    <property type="protein sequence ID" value="QDG51680.1"/>
    <property type="molecule type" value="Genomic_DNA"/>
</dbReference>
<dbReference type="AlphaFoldDB" id="A0A4Y6PTV6"/>
<dbReference type="PANTHER" id="PTHR12526:SF640">
    <property type="entry name" value="COLANIC ACID BIOSYNTHESIS GLYCOSYLTRANSFERASE WCAL-RELATED"/>
    <property type="match status" value="1"/>
</dbReference>
<comment type="similarity">
    <text evidence="1">Belongs to the glycosyltransferase group 1 family. Glycosyltransferase 4 subfamily.</text>
</comment>
<dbReference type="RefSeq" id="WP_141198160.1">
    <property type="nucleotide sequence ID" value="NZ_CP041186.1"/>
</dbReference>
<gene>
    <name evidence="5" type="ORF">FIV42_13245</name>
</gene>
<dbReference type="GO" id="GO:0016757">
    <property type="term" value="F:glycosyltransferase activity"/>
    <property type="evidence" value="ECO:0007669"/>
    <property type="project" value="UniProtKB-KW"/>
</dbReference>
<accession>A0A5B8Y5J3</accession>
<evidence type="ECO:0000259" key="4">
    <source>
        <dbReference type="Pfam" id="PF00534"/>
    </source>
</evidence>
<reference evidence="5 6" key="1">
    <citation type="submission" date="2019-06" db="EMBL/GenBank/DDBJ databases">
        <title>Persicimonas caeni gen. nov., sp. nov., a predatory bacterium isolated from solar saltern.</title>
        <authorList>
            <person name="Wang S."/>
        </authorList>
    </citation>
    <scope>NUCLEOTIDE SEQUENCE [LARGE SCALE GENOMIC DNA]</scope>
    <source>
        <strain evidence="5 6">YN101</strain>
    </source>
</reference>
<name>A0A4Y6PTV6_PERCE</name>
<evidence type="ECO:0000256" key="1">
    <source>
        <dbReference type="ARBA" id="ARBA00009481"/>
    </source>
</evidence>
<dbReference type="OrthoDB" id="267270at2"/>
<keyword evidence="2" id="KW-0328">Glycosyltransferase</keyword>
<keyword evidence="6" id="KW-1185">Reference proteome</keyword>
<dbReference type="Gene3D" id="3.40.50.2000">
    <property type="entry name" value="Glycogen Phosphorylase B"/>
    <property type="match status" value="2"/>
</dbReference>
<keyword evidence="3 5" id="KW-0808">Transferase</keyword>
<feature type="domain" description="Glycosyl transferase family 1" evidence="4">
    <location>
        <begin position="185"/>
        <end position="331"/>
    </location>
</feature>
<dbReference type="SUPFAM" id="SSF53756">
    <property type="entry name" value="UDP-Glycosyltransferase/glycogen phosphorylase"/>
    <property type="match status" value="1"/>
</dbReference>
<protein>
    <submittedName>
        <fullName evidence="5">Glycosyltransferase family 4 protein</fullName>
    </submittedName>
</protein>
<accession>A0A4Y6PTV6</accession>
<organism evidence="5 6">
    <name type="scientific">Persicimonas caeni</name>
    <dbReference type="NCBI Taxonomy" id="2292766"/>
    <lineage>
        <taxon>Bacteria</taxon>
        <taxon>Deltaproteobacteria</taxon>
        <taxon>Bradymonadales</taxon>
        <taxon>Bradymonadaceae</taxon>
        <taxon>Persicimonas</taxon>
    </lineage>
</organism>
<dbReference type="InterPro" id="IPR001296">
    <property type="entry name" value="Glyco_trans_1"/>
</dbReference>
<evidence type="ECO:0000256" key="3">
    <source>
        <dbReference type="ARBA" id="ARBA00022679"/>
    </source>
</evidence>
<evidence type="ECO:0000256" key="2">
    <source>
        <dbReference type="ARBA" id="ARBA00022676"/>
    </source>
</evidence>
<sequence length="369" mass="40977">MSHRRISLLASQAFGSPGGIQTYMRLILHALEAEARLGEVFSLWDSDSDTDLQKWLQRAGSSAHCAEGNKLHLVSQCIRHARSDQIMVVGHLGLSPIALALKALGRIRGYVVILHGIEAWCELHGRNELALRLADGIVATTPFTRDKFAQMNELVPTRIAVLPLAIEQERFQGSYNAPRTRAVNEPMRVVSVARLDSGEQYKGIDHTIEAIAQLTERGVDASYRVVGDGDDRERLERLSQNLGVTDRVDFLGRVSDEELRKEFRQADVFSLPSAGEGFGLVYLEAMYYALPSIACPEGGAQHVIINGREGLQVPYADPGALADALERLGEPSLYEELSRRALEALHTRFSFDRFRQDFISIVDRIPCAE</sequence>
<dbReference type="PANTHER" id="PTHR12526">
    <property type="entry name" value="GLYCOSYLTRANSFERASE"/>
    <property type="match status" value="1"/>
</dbReference>
<dbReference type="Proteomes" id="UP000315995">
    <property type="component" value="Chromosome"/>
</dbReference>
<proteinExistence type="inferred from homology"/>
<dbReference type="CDD" id="cd03801">
    <property type="entry name" value="GT4_PimA-like"/>
    <property type="match status" value="1"/>
</dbReference>